<evidence type="ECO:0000256" key="5">
    <source>
        <dbReference type="PROSITE-ProRule" id="PRU00723"/>
    </source>
</evidence>
<evidence type="ECO:0000256" key="2">
    <source>
        <dbReference type="ARBA" id="ARBA00022737"/>
    </source>
</evidence>
<evidence type="ECO:0000256" key="1">
    <source>
        <dbReference type="ARBA" id="ARBA00022723"/>
    </source>
</evidence>
<dbReference type="SUPFAM" id="SSF90229">
    <property type="entry name" value="CCCH zinc finger"/>
    <property type="match status" value="2"/>
</dbReference>
<proteinExistence type="predicted"/>
<evidence type="ECO:0000313" key="8">
    <source>
        <dbReference type="EMBL" id="GAU89505.1"/>
    </source>
</evidence>
<keyword evidence="1 5" id="KW-0479">Metal-binding</keyword>
<feature type="domain" description="C3H1-type" evidence="7">
    <location>
        <begin position="21"/>
        <end position="50"/>
    </location>
</feature>
<dbReference type="EMBL" id="BDGG01000001">
    <property type="protein sequence ID" value="GAU89505.1"/>
    <property type="molecule type" value="Genomic_DNA"/>
</dbReference>
<dbReference type="PANTHER" id="PTHR12547:SF18">
    <property type="entry name" value="PROTEIN TIS11"/>
    <property type="match status" value="1"/>
</dbReference>
<keyword evidence="4 5" id="KW-0862">Zinc</keyword>
<feature type="compositionally biased region" description="Low complexity" evidence="6">
    <location>
        <begin position="118"/>
        <end position="148"/>
    </location>
</feature>
<dbReference type="Gene3D" id="4.10.1000.10">
    <property type="entry name" value="Zinc finger, CCCH-type"/>
    <property type="match status" value="2"/>
</dbReference>
<comment type="caution">
    <text evidence="8">The sequence shown here is derived from an EMBL/GenBank/DDBJ whole genome shotgun (WGS) entry which is preliminary data.</text>
</comment>
<dbReference type="Proteomes" id="UP000186922">
    <property type="component" value="Unassembled WGS sequence"/>
</dbReference>
<keyword evidence="3 5" id="KW-0863">Zinc-finger</keyword>
<dbReference type="STRING" id="947166.A0A1D1UM68"/>
<evidence type="ECO:0000256" key="3">
    <source>
        <dbReference type="ARBA" id="ARBA00022771"/>
    </source>
</evidence>
<dbReference type="InterPro" id="IPR045877">
    <property type="entry name" value="ZFP36-like"/>
</dbReference>
<feature type="domain" description="C3H1-type" evidence="7">
    <location>
        <begin position="59"/>
        <end position="87"/>
    </location>
</feature>
<accession>A0A1D1UM68</accession>
<dbReference type="GO" id="GO:0003729">
    <property type="term" value="F:mRNA binding"/>
    <property type="evidence" value="ECO:0007669"/>
    <property type="project" value="InterPro"/>
</dbReference>
<dbReference type="InterPro" id="IPR000571">
    <property type="entry name" value="Znf_CCCH"/>
</dbReference>
<sequence>MSTRTATQSQNQKMLLSPKCYYKTQLCRAFMEKPNGCPSGWHCGYAHGHHELRIAQVPTYKTKPCHRLFKNGFCQYGERCIFIHPADSISTSTGTTSTRTTVSAFLPVRPLPKPPAVSSFSSSTSSNSVSSSSTPSPTPSSPLSTSSSSEEIFNWSSEGKKPQWLSSWLKEGLACSTDTKVEPLVVENDILLEIVESVLQEEELLTVDGKDEDWSLGLLSMKDKGDGGKLLGARAFGLEVCWFK</sequence>
<evidence type="ECO:0000256" key="6">
    <source>
        <dbReference type="SAM" id="MobiDB-lite"/>
    </source>
</evidence>
<evidence type="ECO:0000313" key="9">
    <source>
        <dbReference type="Proteomes" id="UP000186922"/>
    </source>
</evidence>
<gene>
    <name evidence="8" type="primary">RvY_02050-1</name>
    <name evidence="8" type="synonym">RvY_02050.1</name>
    <name evidence="8" type="ORF">RvY_02050</name>
</gene>
<name>A0A1D1UM68_RAMVA</name>
<dbReference type="InterPro" id="IPR036855">
    <property type="entry name" value="Znf_CCCH_sf"/>
</dbReference>
<feature type="region of interest" description="Disordered" evidence="6">
    <location>
        <begin position="116"/>
        <end position="148"/>
    </location>
</feature>
<dbReference type="GO" id="GO:0008270">
    <property type="term" value="F:zinc ion binding"/>
    <property type="evidence" value="ECO:0007669"/>
    <property type="project" value="UniProtKB-KW"/>
</dbReference>
<feature type="zinc finger region" description="C3H1-type" evidence="5">
    <location>
        <begin position="21"/>
        <end position="50"/>
    </location>
</feature>
<feature type="zinc finger region" description="C3H1-type" evidence="5">
    <location>
        <begin position="59"/>
        <end position="87"/>
    </location>
</feature>
<keyword evidence="9" id="KW-1185">Reference proteome</keyword>
<protein>
    <recommendedName>
        <fullName evidence="7">C3H1-type domain-containing protein</fullName>
    </recommendedName>
</protein>
<dbReference type="AlphaFoldDB" id="A0A1D1UM68"/>
<evidence type="ECO:0000256" key="4">
    <source>
        <dbReference type="ARBA" id="ARBA00022833"/>
    </source>
</evidence>
<dbReference type="OrthoDB" id="410307at2759"/>
<dbReference type="PROSITE" id="PS50103">
    <property type="entry name" value="ZF_C3H1"/>
    <property type="match status" value="2"/>
</dbReference>
<reference evidence="8 9" key="1">
    <citation type="journal article" date="2016" name="Nat. Commun.">
        <title>Extremotolerant tardigrade genome and improved radiotolerance of human cultured cells by tardigrade-unique protein.</title>
        <authorList>
            <person name="Hashimoto T."/>
            <person name="Horikawa D.D."/>
            <person name="Saito Y."/>
            <person name="Kuwahara H."/>
            <person name="Kozuka-Hata H."/>
            <person name="Shin-I T."/>
            <person name="Minakuchi Y."/>
            <person name="Ohishi K."/>
            <person name="Motoyama A."/>
            <person name="Aizu T."/>
            <person name="Enomoto A."/>
            <person name="Kondo K."/>
            <person name="Tanaka S."/>
            <person name="Hara Y."/>
            <person name="Koshikawa S."/>
            <person name="Sagara H."/>
            <person name="Miura T."/>
            <person name="Yokobori S."/>
            <person name="Miyagawa K."/>
            <person name="Suzuki Y."/>
            <person name="Kubo T."/>
            <person name="Oyama M."/>
            <person name="Kohara Y."/>
            <person name="Fujiyama A."/>
            <person name="Arakawa K."/>
            <person name="Katayama T."/>
            <person name="Toyoda A."/>
            <person name="Kunieda T."/>
        </authorList>
    </citation>
    <scope>NUCLEOTIDE SEQUENCE [LARGE SCALE GENOMIC DNA]</scope>
    <source>
        <strain evidence="8 9">YOKOZUNA-1</strain>
    </source>
</reference>
<organism evidence="8 9">
    <name type="scientific">Ramazzottius varieornatus</name>
    <name type="common">Water bear</name>
    <name type="synonym">Tardigrade</name>
    <dbReference type="NCBI Taxonomy" id="947166"/>
    <lineage>
        <taxon>Eukaryota</taxon>
        <taxon>Metazoa</taxon>
        <taxon>Ecdysozoa</taxon>
        <taxon>Tardigrada</taxon>
        <taxon>Eutardigrada</taxon>
        <taxon>Parachela</taxon>
        <taxon>Hypsibioidea</taxon>
        <taxon>Ramazzottiidae</taxon>
        <taxon>Ramazzottius</taxon>
    </lineage>
</organism>
<keyword evidence="2" id="KW-0677">Repeat</keyword>
<dbReference type="PANTHER" id="PTHR12547">
    <property type="entry name" value="CCCH ZINC FINGER/TIS11-RELATED"/>
    <property type="match status" value="1"/>
</dbReference>
<dbReference type="SMART" id="SM00356">
    <property type="entry name" value="ZnF_C3H1"/>
    <property type="match status" value="2"/>
</dbReference>
<dbReference type="Pfam" id="PF00642">
    <property type="entry name" value="zf-CCCH"/>
    <property type="match status" value="1"/>
</dbReference>
<evidence type="ECO:0000259" key="7">
    <source>
        <dbReference type="PROSITE" id="PS50103"/>
    </source>
</evidence>